<organism evidence="2 3">
    <name type="scientific">Xylaria arbuscula</name>
    <dbReference type="NCBI Taxonomy" id="114810"/>
    <lineage>
        <taxon>Eukaryota</taxon>
        <taxon>Fungi</taxon>
        <taxon>Dikarya</taxon>
        <taxon>Ascomycota</taxon>
        <taxon>Pezizomycotina</taxon>
        <taxon>Sordariomycetes</taxon>
        <taxon>Xylariomycetidae</taxon>
        <taxon>Xylariales</taxon>
        <taxon>Xylariaceae</taxon>
        <taxon>Xylaria</taxon>
    </lineage>
</organism>
<reference evidence="2" key="1">
    <citation type="submission" date="2022-07" db="EMBL/GenBank/DDBJ databases">
        <title>Genome Sequence of Xylaria arbuscula.</title>
        <authorList>
            <person name="Buettner E."/>
        </authorList>
    </citation>
    <scope>NUCLEOTIDE SEQUENCE</scope>
    <source>
        <strain evidence="2">VT107</strain>
    </source>
</reference>
<evidence type="ECO:0000256" key="1">
    <source>
        <dbReference type="SAM" id="MobiDB-lite"/>
    </source>
</evidence>
<accession>A0A9W8NIN6</accession>
<name>A0A9W8NIN6_9PEZI</name>
<sequence length="382" mass="42690">MPGLWHHRLVQQRTDVARLREGQDLAVEIASSENSSAMRANHNARDPVADDSVRSSLAQGGTEPQSALSGVVWTSDASTLYQLNAKCQNFVTRYWGSSLTTPDDPHMAEVNNKLLKLAFAHPFLMHGSLAVALAYDRHQNSSSNNRRTLEECYHCSRGTVLFNRRLREPIETKDKDPIWGTAAALAISAFSCPDACVPEDSWPLKPSSSSDLEWLGMMQGKMSLWAAVNPLRADSLFRIMAPTFAHMYAPFPKNGTDGIPSDLAKVCHLDDLSTADNNPYFDTAHAVSRIHALPDGQIRTGHAHIFIRTIEGAFKLLLKQKDPLALLLMYLWYCKAGRSIWWIELRARVECPSICSYLRLYHKEHDAVHAFLPGGPVANHWH</sequence>
<dbReference type="PANTHER" id="PTHR47657">
    <property type="entry name" value="STEROL REGULATORY ELEMENT-BINDING PROTEIN ECM22"/>
    <property type="match status" value="1"/>
</dbReference>
<feature type="compositionally biased region" description="Basic and acidic residues" evidence="1">
    <location>
        <begin position="43"/>
        <end position="53"/>
    </location>
</feature>
<evidence type="ECO:0008006" key="4">
    <source>
        <dbReference type="Google" id="ProtNLM"/>
    </source>
</evidence>
<dbReference type="PANTHER" id="PTHR47657:SF11">
    <property type="entry name" value="FINGER DOMAIN PROTEIN, PUTATIVE (AFU_ORTHOLOGUE AFUA_1G01650)-RELATED"/>
    <property type="match status" value="1"/>
</dbReference>
<proteinExistence type="predicted"/>
<feature type="compositionally biased region" description="Polar residues" evidence="1">
    <location>
        <begin position="54"/>
        <end position="64"/>
    </location>
</feature>
<dbReference type="AlphaFoldDB" id="A0A9W8NIN6"/>
<protein>
    <recommendedName>
        <fullName evidence="4">C6 finger domain protein</fullName>
    </recommendedName>
</protein>
<gene>
    <name evidence="2" type="ORF">NPX13_g3197</name>
</gene>
<dbReference type="InterPro" id="IPR052400">
    <property type="entry name" value="Zn2-C6_fungal_TF"/>
</dbReference>
<dbReference type="VEuPathDB" id="FungiDB:F4678DRAFT_289182"/>
<dbReference type="EMBL" id="JANPWZ010000382">
    <property type="protein sequence ID" value="KAJ3577371.1"/>
    <property type="molecule type" value="Genomic_DNA"/>
</dbReference>
<keyword evidence="3" id="KW-1185">Reference proteome</keyword>
<dbReference type="Proteomes" id="UP001148614">
    <property type="component" value="Unassembled WGS sequence"/>
</dbReference>
<evidence type="ECO:0000313" key="2">
    <source>
        <dbReference type="EMBL" id="KAJ3577371.1"/>
    </source>
</evidence>
<comment type="caution">
    <text evidence="2">The sequence shown here is derived from an EMBL/GenBank/DDBJ whole genome shotgun (WGS) entry which is preliminary data.</text>
</comment>
<dbReference type="GO" id="GO:0000981">
    <property type="term" value="F:DNA-binding transcription factor activity, RNA polymerase II-specific"/>
    <property type="evidence" value="ECO:0007669"/>
    <property type="project" value="TreeGrafter"/>
</dbReference>
<evidence type="ECO:0000313" key="3">
    <source>
        <dbReference type="Proteomes" id="UP001148614"/>
    </source>
</evidence>
<feature type="region of interest" description="Disordered" evidence="1">
    <location>
        <begin position="31"/>
        <end position="64"/>
    </location>
</feature>